<dbReference type="Pfam" id="PF05595">
    <property type="entry name" value="DUF771"/>
    <property type="match status" value="1"/>
</dbReference>
<reference evidence="1 2" key="1">
    <citation type="submission" date="2019-07" db="EMBL/GenBank/DDBJ databases">
        <title>Genome Sequencing and Assembly of Staphylococcus haemolyticus SDA2.</title>
        <authorList>
            <person name="Emmons C.B."/>
            <person name="Park C."/>
            <person name="Sevigny J.L."/>
            <person name="Andam C."/>
        </authorList>
    </citation>
    <scope>NUCLEOTIDE SEQUENCE [LARGE SCALE GENOMIC DNA]</scope>
    <source>
        <strain evidence="1 2">SDA2</strain>
    </source>
</reference>
<sequence>MIDLVNLDALNKLIDSRILEKLTENIDKEEISTWWDIDDLKRECKKGRQWCIDMLNYPPFKEELKELNIVYYPTANREGYSMIADKMKEWLVKNHSRIRASARTFRAN</sequence>
<dbReference type="Proteomes" id="UP000316594">
    <property type="component" value="Unassembled WGS sequence"/>
</dbReference>
<protein>
    <submittedName>
        <fullName evidence="1">DUF771 domain-containing protein</fullName>
    </submittedName>
</protein>
<organism evidence="1 2">
    <name type="scientific">Staphylococcus haemolyticus</name>
    <dbReference type="NCBI Taxonomy" id="1283"/>
    <lineage>
        <taxon>Bacteria</taxon>
        <taxon>Bacillati</taxon>
        <taxon>Bacillota</taxon>
        <taxon>Bacilli</taxon>
        <taxon>Bacillales</taxon>
        <taxon>Staphylococcaceae</taxon>
        <taxon>Staphylococcus</taxon>
    </lineage>
</organism>
<evidence type="ECO:0000313" key="2">
    <source>
        <dbReference type="Proteomes" id="UP000316594"/>
    </source>
</evidence>
<proteinExistence type="predicted"/>
<comment type="caution">
    <text evidence="1">The sequence shown here is derived from an EMBL/GenBank/DDBJ whole genome shotgun (WGS) entry which is preliminary data.</text>
</comment>
<evidence type="ECO:0000313" key="1">
    <source>
        <dbReference type="EMBL" id="TRL79258.1"/>
    </source>
</evidence>
<name>A0AB38PHD5_STAHA</name>
<accession>A0AB38PHD5</accession>
<gene>
    <name evidence="1" type="ORF">FNL11_02015</name>
</gene>
<dbReference type="InterPro" id="IPR008489">
    <property type="entry name" value="DUF771"/>
</dbReference>
<dbReference type="EMBL" id="VJMP01000001">
    <property type="protein sequence ID" value="TRL79258.1"/>
    <property type="molecule type" value="Genomic_DNA"/>
</dbReference>
<dbReference type="RefSeq" id="WP_107637860.1">
    <property type="nucleotide sequence ID" value="NZ_JAHCPL010000004.1"/>
</dbReference>
<dbReference type="AlphaFoldDB" id="A0AB38PHD5"/>